<evidence type="ECO:0000313" key="2">
    <source>
        <dbReference type="Proteomes" id="UP000034799"/>
    </source>
</evidence>
<gene>
    <name evidence="1" type="ORF">UT34_C0002G0178</name>
</gene>
<dbReference type="AlphaFoldDB" id="A0A0G0MYR2"/>
<evidence type="ECO:0000313" key="1">
    <source>
        <dbReference type="EMBL" id="KKR05671.1"/>
    </source>
</evidence>
<dbReference type="Proteomes" id="UP000034799">
    <property type="component" value="Unassembled WGS sequence"/>
</dbReference>
<proteinExistence type="predicted"/>
<protein>
    <submittedName>
        <fullName evidence="1">Uncharacterized protein</fullName>
    </submittedName>
</protein>
<dbReference type="EMBL" id="LBWK01000002">
    <property type="protein sequence ID" value="KKR05671.1"/>
    <property type="molecule type" value="Genomic_DNA"/>
</dbReference>
<accession>A0A0G0MYR2</accession>
<name>A0A0G0MYR2_9BACT</name>
<organism evidence="1 2">
    <name type="scientific">candidate division WS6 bacterium GW2011_GWF2_39_15</name>
    <dbReference type="NCBI Taxonomy" id="1619100"/>
    <lineage>
        <taxon>Bacteria</taxon>
        <taxon>Candidatus Dojkabacteria</taxon>
    </lineage>
</organism>
<reference evidence="1 2" key="1">
    <citation type="journal article" date="2015" name="Nature">
        <title>rRNA introns, odd ribosomes, and small enigmatic genomes across a large radiation of phyla.</title>
        <authorList>
            <person name="Brown C.T."/>
            <person name="Hug L.A."/>
            <person name="Thomas B.C."/>
            <person name="Sharon I."/>
            <person name="Castelle C.J."/>
            <person name="Singh A."/>
            <person name="Wilkins M.J."/>
            <person name="Williams K.H."/>
            <person name="Banfield J.F."/>
        </authorList>
    </citation>
    <scope>NUCLEOTIDE SEQUENCE [LARGE SCALE GENOMIC DNA]</scope>
</reference>
<sequence>MLLLRFNGNHSLNETIGHQLLNNSKEEITYIGQDWKIKSEDTVIELMLSRDETVRSLPETFYRRVLVYTPSDDRRSITSEGKNIYCALGADMNPETASEYILSCLHSTNPEVKAMSGEIKG</sequence>
<dbReference type="STRING" id="1619100.UT34_C0002G0178"/>
<comment type="caution">
    <text evidence="1">The sequence shown here is derived from an EMBL/GenBank/DDBJ whole genome shotgun (WGS) entry which is preliminary data.</text>
</comment>